<protein>
    <submittedName>
        <fullName evidence="1">Uncharacterized protein</fullName>
    </submittedName>
</protein>
<dbReference type="Proteomes" id="UP000003919">
    <property type="component" value="Unassembled WGS sequence"/>
</dbReference>
<organism evidence="1 2">
    <name type="scientific">Algoriphagus machipongonensis</name>
    <dbReference type="NCBI Taxonomy" id="388413"/>
    <lineage>
        <taxon>Bacteria</taxon>
        <taxon>Pseudomonadati</taxon>
        <taxon>Bacteroidota</taxon>
        <taxon>Cytophagia</taxon>
        <taxon>Cytophagales</taxon>
        <taxon>Cyclobacteriaceae</taxon>
        <taxon>Algoriphagus</taxon>
    </lineage>
</organism>
<gene>
    <name evidence="1" type="ORF">ALPR1_12520</name>
</gene>
<evidence type="ECO:0000313" key="2">
    <source>
        <dbReference type="Proteomes" id="UP000003919"/>
    </source>
</evidence>
<dbReference type="AlphaFoldDB" id="A3HT75"/>
<dbReference type="HOGENOM" id="CLU_961846_0_0_10"/>
<name>A3HT75_9BACT</name>
<accession>A3HT75</accession>
<evidence type="ECO:0000313" key="1">
    <source>
        <dbReference type="EMBL" id="EAZ83043.2"/>
    </source>
</evidence>
<dbReference type="EMBL" id="AAXU02000001">
    <property type="protein sequence ID" value="EAZ83043.2"/>
    <property type="molecule type" value="Genomic_DNA"/>
</dbReference>
<reference evidence="1 2" key="1">
    <citation type="journal article" date="2011" name="J. Bacteriol.">
        <title>Complete genome sequence of Algoriphagus sp. PR1, bacterial prey of a colony-forming choanoflagellate.</title>
        <authorList>
            <person name="Alegado R.A."/>
            <person name="Ferriera S."/>
            <person name="Nusbaum C."/>
            <person name="Young S.K."/>
            <person name="Zeng Q."/>
            <person name="Imamovic A."/>
            <person name="Fairclough S.R."/>
            <person name="King N."/>
        </authorList>
    </citation>
    <scope>NUCLEOTIDE SEQUENCE [LARGE SCALE GENOMIC DNA]</scope>
    <source>
        <strain evidence="1 2">PR1</strain>
    </source>
</reference>
<comment type="caution">
    <text evidence="1">The sequence shown here is derived from an EMBL/GenBank/DDBJ whole genome shotgun (WGS) entry which is preliminary data.</text>
</comment>
<sequence length="289" mass="33623">MGVLKKKGFTEVLMLISNFLEVEKKIVILNDEHQLIGTLDEFKAFSKGLKVDFPELRKIIYEFEEEINQPITSIDVYNYFRKLTNGFKVEEVKITLREMYVFKDMVLEERLLELARNEYLKNNWTIPTYTKTGKLGTNEFEDVRQMIAKVFPFHGSLFYEAIGLLKHKLKEENENKSTGNHQITTSRQFISDPKKYTAKHYVLAYLFECNASGVRFPRGIKSKLESEGNQRMGAGKGNRFYKAFNEITSFDLNVESNLKIIGGDHWREAIIQLSKDPETVEEYLQSKGL</sequence>
<keyword evidence="2" id="KW-1185">Reference proteome</keyword>
<dbReference type="STRING" id="388413.ALPR1_12520"/>
<proteinExistence type="predicted"/>